<protein>
    <submittedName>
        <fullName evidence="1">Uncharacterized protein</fullName>
    </submittedName>
</protein>
<dbReference type="Proteomes" id="UP000054477">
    <property type="component" value="Unassembled WGS sequence"/>
</dbReference>
<dbReference type="EMBL" id="KN838700">
    <property type="protein sequence ID" value="KIJ97184.1"/>
    <property type="molecule type" value="Genomic_DNA"/>
</dbReference>
<dbReference type="OrthoDB" id="2996468at2759"/>
<proteinExistence type="predicted"/>
<keyword evidence="2" id="KW-1185">Reference proteome</keyword>
<organism evidence="1 2">
    <name type="scientific">Laccaria amethystina LaAM-08-1</name>
    <dbReference type="NCBI Taxonomy" id="1095629"/>
    <lineage>
        <taxon>Eukaryota</taxon>
        <taxon>Fungi</taxon>
        <taxon>Dikarya</taxon>
        <taxon>Basidiomycota</taxon>
        <taxon>Agaricomycotina</taxon>
        <taxon>Agaricomycetes</taxon>
        <taxon>Agaricomycetidae</taxon>
        <taxon>Agaricales</taxon>
        <taxon>Agaricineae</taxon>
        <taxon>Hydnangiaceae</taxon>
        <taxon>Laccaria</taxon>
    </lineage>
</organism>
<dbReference type="HOGENOM" id="CLU_2758142_0_0_1"/>
<evidence type="ECO:0000313" key="1">
    <source>
        <dbReference type="EMBL" id="KIJ97184.1"/>
    </source>
</evidence>
<evidence type="ECO:0000313" key="2">
    <source>
        <dbReference type="Proteomes" id="UP000054477"/>
    </source>
</evidence>
<gene>
    <name evidence="1" type="ORF">K443DRAFT_681739</name>
</gene>
<dbReference type="STRING" id="1095629.A0A0C9WLE5"/>
<name>A0A0C9WLE5_9AGAR</name>
<dbReference type="AlphaFoldDB" id="A0A0C9WLE5"/>
<reference evidence="2" key="2">
    <citation type="submission" date="2015-01" db="EMBL/GenBank/DDBJ databases">
        <title>Evolutionary Origins and Diversification of the Mycorrhizal Mutualists.</title>
        <authorList>
            <consortium name="DOE Joint Genome Institute"/>
            <consortium name="Mycorrhizal Genomics Consortium"/>
            <person name="Kohler A."/>
            <person name="Kuo A."/>
            <person name="Nagy L.G."/>
            <person name="Floudas D."/>
            <person name="Copeland A."/>
            <person name="Barry K.W."/>
            <person name="Cichocki N."/>
            <person name="Veneault-Fourrey C."/>
            <person name="LaButti K."/>
            <person name="Lindquist E.A."/>
            <person name="Lipzen A."/>
            <person name="Lundell T."/>
            <person name="Morin E."/>
            <person name="Murat C."/>
            <person name="Riley R."/>
            <person name="Ohm R."/>
            <person name="Sun H."/>
            <person name="Tunlid A."/>
            <person name="Henrissat B."/>
            <person name="Grigoriev I.V."/>
            <person name="Hibbett D.S."/>
            <person name="Martin F."/>
        </authorList>
    </citation>
    <scope>NUCLEOTIDE SEQUENCE [LARGE SCALE GENOMIC DNA]</scope>
    <source>
        <strain evidence="2">LaAM-08-1</strain>
    </source>
</reference>
<reference evidence="1 2" key="1">
    <citation type="submission" date="2014-04" db="EMBL/GenBank/DDBJ databases">
        <authorList>
            <consortium name="DOE Joint Genome Institute"/>
            <person name="Kuo A."/>
            <person name="Kohler A."/>
            <person name="Nagy L.G."/>
            <person name="Floudas D."/>
            <person name="Copeland A."/>
            <person name="Barry K.W."/>
            <person name="Cichocki N."/>
            <person name="Veneault-Fourrey C."/>
            <person name="LaButti K."/>
            <person name="Lindquist E.A."/>
            <person name="Lipzen A."/>
            <person name="Lundell T."/>
            <person name="Morin E."/>
            <person name="Murat C."/>
            <person name="Sun H."/>
            <person name="Tunlid A."/>
            <person name="Henrissat B."/>
            <person name="Grigoriev I.V."/>
            <person name="Hibbett D.S."/>
            <person name="Martin F."/>
            <person name="Nordberg H.P."/>
            <person name="Cantor M.N."/>
            <person name="Hua S.X."/>
        </authorList>
    </citation>
    <scope>NUCLEOTIDE SEQUENCE [LARGE SCALE GENOMIC DNA]</scope>
    <source>
        <strain evidence="1 2">LaAM-08-1</strain>
    </source>
</reference>
<sequence length="70" mass="7926">MDVEEVKEASEVVRIDSVPDVSVEGTEIWVTVENAYNECVSRVENQIVARLRDRLGTARNPNVMFKVFSV</sequence>
<accession>A0A0C9WLE5</accession>